<keyword evidence="3" id="KW-0804">Transcription</keyword>
<sequence>MEEPPVSGVDGVYGGRVTEDVERGGNGRGPRKQAPRRKLMMSEILEKAMQLFAERGYEGTTLQDVADAVGLSRPNLYNYVRSKEELLVAMVEATSQEAALTLRAVRERVDLEPAEKLRTLVHTLVMQRAEQPAQFRTLDRSEQSLPAEIAERHLDSRRAVLREVTTVLDEGVTAGVFRPLDSRITALSIIGMCNWVAWWFHPAPAHPAEPVAEQIAANALAMVAQVDERRPTAPTPLGAVALLQQDLDYLARLLREES</sequence>
<proteinExistence type="predicted"/>
<name>F4CTP2_PSEUX</name>
<gene>
    <name evidence="7" type="ordered locus">Psed_6454</name>
</gene>
<protein>
    <submittedName>
        <fullName evidence="7">Transcriptional regulator, TetR family</fullName>
    </submittedName>
</protein>
<keyword evidence="1" id="KW-0805">Transcription regulation</keyword>
<feature type="region of interest" description="Disordered" evidence="5">
    <location>
        <begin position="1"/>
        <end position="36"/>
    </location>
</feature>
<evidence type="ECO:0000256" key="2">
    <source>
        <dbReference type="ARBA" id="ARBA00023125"/>
    </source>
</evidence>
<dbReference type="Proteomes" id="UP000007809">
    <property type="component" value="Chromosome"/>
</dbReference>
<evidence type="ECO:0000259" key="6">
    <source>
        <dbReference type="PROSITE" id="PS50977"/>
    </source>
</evidence>
<evidence type="ECO:0000313" key="8">
    <source>
        <dbReference type="Proteomes" id="UP000007809"/>
    </source>
</evidence>
<dbReference type="InterPro" id="IPR041490">
    <property type="entry name" value="KstR2_TetR_C"/>
</dbReference>
<dbReference type="InterPro" id="IPR036271">
    <property type="entry name" value="Tet_transcr_reg_TetR-rel_C_sf"/>
</dbReference>
<dbReference type="PROSITE" id="PS50977">
    <property type="entry name" value="HTH_TETR_2"/>
    <property type="match status" value="1"/>
</dbReference>
<dbReference type="SUPFAM" id="SSF46689">
    <property type="entry name" value="Homeodomain-like"/>
    <property type="match status" value="1"/>
</dbReference>
<keyword evidence="2 4" id="KW-0238">DNA-binding</keyword>
<organism evidence="7 8">
    <name type="scientific">Pseudonocardia dioxanivorans (strain ATCC 55486 / DSM 44775 / JCM 13855 / CB1190)</name>
    <dbReference type="NCBI Taxonomy" id="675635"/>
    <lineage>
        <taxon>Bacteria</taxon>
        <taxon>Bacillati</taxon>
        <taxon>Actinomycetota</taxon>
        <taxon>Actinomycetes</taxon>
        <taxon>Pseudonocardiales</taxon>
        <taxon>Pseudonocardiaceae</taxon>
        <taxon>Pseudonocardia</taxon>
    </lineage>
</organism>
<dbReference type="AlphaFoldDB" id="F4CTP2"/>
<keyword evidence="8" id="KW-1185">Reference proteome</keyword>
<dbReference type="eggNOG" id="COG1309">
    <property type="taxonomic scope" value="Bacteria"/>
</dbReference>
<dbReference type="EMBL" id="CP002593">
    <property type="protein sequence ID" value="AEA28545.1"/>
    <property type="molecule type" value="Genomic_DNA"/>
</dbReference>
<dbReference type="Pfam" id="PF17932">
    <property type="entry name" value="TetR_C_24"/>
    <property type="match status" value="1"/>
</dbReference>
<dbReference type="InterPro" id="IPR023772">
    <property type="entry name" value="DNA-bd_HTH_TetR-type_CS"/>
</dbReference>
<evidence type="ECO:0000256" key="1">
    <source>
        <dbReference type="ARBA" id="ARBA00023015"/>
    </source>
</evidence>
<dbReference type="GO" id="GO:0000976">
    <property type="term" value="F:transcription cis-regulatory region binding"/>
    <property type="evidence" value="ECO:0007669"/>
    <property type="project" value="TreeGrafter"/>
</dbReference>
<dbReference type="InterPro" id="IPR001647">
    <property type="entry name" value="HTH_TetR"/>
</dbReference>
<accession>F4CTP2</accession>
<dbReference type="STRING" id="675635.Psed_6454"/>
<evidence type="ECO:0000256" key="3">
    <source>
        <dbReference type="ARBA" id="ARBA00023163"/>
    </source>
</evidence>
<dbReference type="InterPro" id="IPR009057">
    <property type="entry name" value="Homeodomain-like_sf"/>
</dbReference>
<dbReference type="HOGENOM" id="CLU_069356_12_4_11"/>
<evidence type="ECO:0000256" key="4">
    <source>
        <dbReference type="PROSITE-ProRule" id="PRU00335"/>
    </source>
</evidence>
<dbReference type="PANTHER" id="PTHR30055">
    <property type="entry name" value="HTH-TYPE TRANSCRIPTIONAL REGULATOR RUTR"/>
    <property type="match status" value="1"/>
</dbReference>
<dbReference type="Gene3D" id="1.10.357.10">
    <property type="entry name" value="Tetracycline Repressor, domain 2"/>
    <property type="match status" value="1"/>
</dbReference>
<reference evidence="7 8" key="1">
    <citation type="journal article" date="2011" name="J. Bacteriol.">
        <title>Genome sequence of the 1,4-dioxane-degrading Pseudonocardia dioxanivorans strain CB1190.</title>
        <authorList>
            <person name="Sales C.M."/>
            <person name="Mahendra S."/>
            <person name="Grostern A."/>
            <person name="Parales R.E."/>
            <person name="Goodwin L.A."/>
            <person name="Woyke T."/>
            <person name="Nolan M."/>
            <person name="Lapidus A."/>
            <person name="Chertkov O."/>
            <person name="Ovchinnikova G."/>
            <person name="Sczyrba A."/>
            <person name="Alvarez-Cohen L."/>
        </authorList>
    </citation>
    <scope>NUCLEOTIDE SEQUENCE [LARGE SCALE GENOMIC DNA]</scope>
    <source>
        <strain evidence="8">ATCC 55486 / DSM 44775 / JCM 13855 / CB1190</strain>
    </source>
</reference>
<dbReference type="InterPro" id="IPR050109">
    <property type="entry name" value="HTH-type_TetR-like_transc_reg"/>
</dbReference>
<evidence type="ECO:0000256" key="5">
    <source>
        <dbReference type="SAM" id="MobiDB-lite"/>
    </source>
</evidence>
<dbReference type="SUPFAM" id="SSF48498">
    <property type="entry name" value="Tetracyclin repressor-like, C-terminal domain"/>
    <property type="match status" value="1"/>
</dbReference>
<dbReference type="PRINTS" id="PR00455">
    <property type="entry name" value="HTHTETR"/>
</dbReference>
<dbReference type="KEGG" id="pdx:Psed_6454"/>
<feature type="domain" description="HTH tetR-type" evidence="6">
    <location>
        <begin position="38"/>
        <end position="98"/>
    </location>
</feature>
<dbReference type="PANTHER" id="PTHR30055:SF234">
    <property type="entry name" value="HTH-TYPE TRANSCRIPTIONAL REGULATOR BETI"/>
    <property type="match status" value="1"/>
</dbReference>
<dbReference type="GO" id="GO:0003700">
    <property type="term" value="F:DNA-binding transcription factor activity"/>
    <property type="evidence" value="ECO:0007669"/>
    <property type="project" value="TreeGrafter"/>
</dbReference>
<dbReference type="Pfam" id="PF00440">
    <property type="entry name" value="TetR_N"/>
    <property type="match status" value="1"/>
</dbReference>
<dbReference type="PROSITE" id="PS01081">
    <property type="entry name" value="HTH_TETR_1"/>
    <property type="match status" value="1"/>
</dbReference>
<evidence type="ECO:0000313" key="7">
    <source>
        <dbReference type="EMBL" id="AEA28545.1"/>
    </source>
</evidence>
<feature type="DNA-binding region" description="H-T-H motif" evidence="4">
    <location>
        <begin position="61"/>
        <end position="80"/>
    </location>
</feature>